<dbReference type="InterPro" id="IPR028082">
    <property type="entry name" value="Peripla_BP_I"/>
</dbReference>
<feature type="domain" description="HTH lacI-type" evidence="4">
    <location>
        <begin position="1"/>
        <end position="56"/>
    </location>
</feature>
<dbReference type="CDD" id="cd06267">
    <property type="entry name" value="PBP1_LacI_sugar_binding-like"/>
    <property type="match status" value="1"/>
</dbReference>
<name>A0A2U1B9Z4_9BACT</name>
<dbReference type="Gene3D" id="3.40.50.2300">
    <property type="match status" value="2"/>
</dbReference>
<keyword evidence="3" id="KW-0804">Transcription</keyword>
<dbReference type="SUPFAM" id="SSF47413">
    <property type="entry name" value="lambda repressor-like DNA-binding domains"/>
    <property type="match status" value="1"/>
</dbReference>
<protein>
    <submittedName>
        <fullName evidence="5">LacI family transcriptional regulator</fullName>
    </submittedName>
</protein>
<evidence type="ECO:0000259" key="4">
    <source>
        <dbReference type="PROSITE" id="PS50932"/>
    </source>
</evidence>
<dbReference type="GeneID" id="78293851"/>
<evidence type="ECO:0000313" key="5">
    <source>
        <dbReference type="EMBL" id="PVY45490.1"/>
    </source>
</evidence>
<comment type="caution">
    <text evidence="5">The sequence shown here is derived from an EMBL/GenBank/DDBJ whole genome shotgun (WGS) entry which is preliminary data.</text>
</comment>
<dbReference type="SUPFAM" id="SSF53822">
    <property type="entry name" value="Periplasmic binding protein-like I"/>
    <property type="match status" value="1"/>
</dbReference>
<dbReference type="CDD" id="cd01392">
    <property type="entry name" value="HTH_LacI"/>
    <property type="match status" value="1"/>
</dbReference>
<dbReference type="Pfam" id="PF00356">
    <property type="entry name" value="LacI"/>
    <property type="match status" value="1"/>
</dbReference>
<dbReference type="EMBL" id="QEKH01000002">
    <property type="protein sequence ID" value="PVY45490.1"/>
    <property type="molecule type" value="Genomic_DNA"/>
</dbReference>
<dbReference type="Proteomes" id="UP000245959">
    <property type="component" value="Unassembled WGS sequence"/>
</dbReference>
<keyword evidence="1" id="KW-0805">Transcription regulation</keyword>
<evidence type="ECO:0000256" key="3">
    <source>
        <dbReference type="ARBA" id="ARBA00023163"/>
    </source>
</evidence>
<dbReference type="GO" id="GO:0000976">
    <property type="term" value="F:transcription cis-regulatory region binding"/>
    <property type="evidence" value="ECO:0007669"/>
    <property type="project" value="TreeGrafter"/>
</dbReference>
<organism evidence="5 6">
    <name type="scientific">Victivallis vadensis</name>
    <dbReference type="NCBI Taxonomy" id="172901"/>
    <lineage>
        <taxon>Bacteria</taxon>
        <taxon>Pseudomonadati</taxon>
        <taxon>Lentisphaerota</taxon>
        <taxon>Lentisphaeria</taxon>
        <taxon>Victivallales</taxon>
        <taxon>Victivallaceae</taxon>
        <taxon>Victivallis</taxon>
    </lineage>
</organism>
<dbReference type="PROSITE" id="PS50932">
    <property type="entry name" value="HTH_LACI_2"/>
    <property type="match status" value="1"/>
</dbReference>
<evidence type="ECO:0000256" key="1">
    <source>
        <dbReference type="ARBA" id="ARBA00023015"/>
    </source>
</evidence>
<evidence type="ECO:0000256" key="2">
    <source>
        <dbReference type="ARBA" id="ARBA00023125"/>
    </source>
</evidence>
<dbReference type="PANTHER" id="PTHR30146">
    <property type="entry name" value="LACI-RELATED TRANSCRIPTIONAL REPRESSOR"/>
    <property type="match status" value="1"/>
</dbReference>
<accession>A0A2U1B9Z4</accession>
<keyword evidence="6" id="KW-1185">Reference proteome</keyword>
<dbReference type="PANTHER" id="PTHR30146:SF155">
    <property type="entry name" value="ALANINE RACEMASE"/>
    <property type="match status" value="1"/>
</dbReference>
<dbReference type="Gene3D" id="1.10.260.40">
    <property type="entry name" value="lambda repressor-like DNA-binding domains"/>
    <property type="match status" value="1"/>
</dbReference>
<dbReference type="GO" id="GO:0003700">
    <property type="term" value="F:DNA-binding transcription factor activity"/>
    <property type="evidence" value="ECO:0007669"/>
    <property type="project" value="TreeGrafter"/>
</dbReference>
<dbReference type="AlphaFoldDB" id="A0A2U1B9Z4"/>
<dbReference type="InterPro" id="IPR046335">
    <property type="entry name" value="LacI/GalR-like_sensor"/>
</dbReference>
<dbReference type="SMART" id="SM00354">
    <property type="entry name" value="HTH_LACI"/>
    <property type="match status" value="1"/>
</dbReference>
<dbReference type="RefSeq" id="WP_165832764.1">
    <property type="nucleotide sequence ID" value="NZ_CALXNT010000027.1"/>
</dbReference>
<sequence>MIDIAERAGVSLGTVSAVLSGRGKSIRFSKEKAEKIRAIAREMNYIPNFSAKMLSGQSSHTLGVLVDSEDVAVRFEQLAAIEREAEQCGYRLLVAEAHRNPEKQLMNYRTLRQYGVDGVICHVNSIHDELRGESGVVLYGAEPVEGFSTVCYDVRSGYAEALAAFEAEGRRNVALAIREQPEFDSIRARRRAFRELCPHGQIYALPEADCDMREAAEKLVRTFIRPREIDAVILQNDVWALALLFELLHCGVRVPEEISLVGQDNSQFCRCTRPALSTIDSNLNGLGKAVMESMLERIAEPDAPLRAVSVGTWLIRRETTLG</sequence>
<dbReference type="InterPro" id="IPR010982">
    <property type="entry name" value="Lambda_DNA-bd_dom_sf"/>
</dbReference>
<dbReference type="Pfam" id="PF13377">
    <property type="entry name" value="Peripla_BP_3"/>
    <property type="match status" value="1"/>
</dbReference>
<gene>
    <name evidence="5" type="ORF">C8D82_10261</name>
</gene>
<proteinExistence type="predicted"/>
<dbReference type="InterPro" id="IPR000843">
    <property type="entry name" value="HTH_LacI"/>
</dbReference>
<evidence type="ECO:0000313" key="6">
    <source>
        <dbReference type="Proteomes" id="UP000245959"/>
    </source>
</evidence>
<keyword evidence="2" id="KW-0238">DNA-binding</keyword>
<reference evidence="5 6" key="1">
    <citation type="submission" date="2018-04" db="EMBL/GenBank/DDBJ databases">
        <title>Genomic Encyclopedia of Type Strains, Phase IV (KMG-IV): sequencing the most valuable type-strain genomes for metagenomic binning, comparative biology and taxonomic classification.</title>
        <authorList>
            <person name="Goeker M."/>
        </authorList>
    </citation>
    <scope>NUCLEOTIDE SEQUENCE [LARGE SCALE GENOMIC DNA]</scope>
    <source>
        <strain evidence="5 6">DSM 14823</strain>
    </source>
</reference>